<name>A0A7R8VLA4_TIMDO</name>
<evidence type="ECO:0000256" key="1">
    <source>
        <dbReference type="SAM" id="MobiDB-lite"/>
    </source>
</evidence>
<feature type="compositionally biased region" description="Basic residues" evidence="1">
    <location>
        <begin position="38"/>
        <end position="48"/>
    </location>
</feature>
<gene>
    <name evidence="2" type="ORF">TDIB3V08_LOCUS6107</name>
</gene>
<evidence type="ECO:0000313" key="2">
    <source>
        <dbReference type="EMBL" id="CAD7199866.1"/>
    </source>
</evidence>
<proteinExistence type="predicted"/>
<reference evidence="2" key="1">
    <citation type="submission" date="2020-11" db="EMBL/GenBank/DDBJ databases">
        <authorList>
            <person name="Tran Van P."/>
        </authorList>
    </citation>
    <scope>NUCLEOTIDE SEQUENCE</scope>
</reference>
<protein>
    <submittedName>
        <fullName evidence="2">Uncharacterized protein</fullName>
    </submittedName>
</protein>
<sequence length="108" mass="11816">MRDGGQLESSTDPLSSILARQTQLYRGTGAADMGSGKTRGRKVLRRRSSGGPELFEPGRDGVSWHHWRREVLARRTDAQLLGRRGSLPIEVLALTHSGGYNGSCRADL</sequence>
<accession>A0A7R8VLA4</accession>
<dbReference type="EMBL" id="OA567089">
    <property type="protein sequence ID" value="CAD7199866.1"/>
    <property type="molecule type" value="Genomic_DNA"/>
</dbReference>
<organism evidence="2">
    <name type="scientific">Timema douglasi</name>
    <name type="common">Walking stick</name>
    <dbReference type="NCBI Taxonomy" id="61478"/>
    <lineage>
        <taxon>Eukaryota</taxon>
        <taxon>Metazoa</taxon>
        <taxon>Ecdysozoa</taxon>
        <taxon>Arthropoda</taxon>
        <taxon>Hexapoda</taxon>
        <taxon>Insecta</taxon>
        <taxon>Pterygota</taxon>
        <taxon>Neoptera</taxon>
        <taxon>Polyneoptera</taxon>
        <taxon>Phasmatodea</taxon>
        <taxon>Timematodea</taxon>
        <taxon>Timematoidea</taxon>
        <taxon>Timematidae</taxon>
        <taxon>Timema</taxon>
    </lineage>
</organism>
<feature type="region of interest" description="Disordered" evidence="1">
    <location>
        <begin position="27"/>
        <end position="59"/>
    </location>
</feature>
<dbReference type="AlphaFoldDB" id="A0A7R8VLA4"/>